<gene>
    <name evidence="9" type="ORF">NDU88_001538</name>
</gene>
<dbReference type="Gene3D" id="3.40.390.10">
    <property type="entry name" value="Collagenase (Catalytic Domain)"/>
    <property type="match status" value="1"/>
</dbReference>
<dbReference type="EMBL" id="JANPWB010000014">
    <property type="protein sequence ID" value="KAJ1096396.1"/>
    <property type="molecule type" value="Genomic_DNA"/>
</dbReference>
<evidence type="ECO:0000256" key="8">
    <source>
        <dbReference type="ARBA" id="ARBA00024316"/>
    </source>
</evidence>
<dbReference type="CDD" id="cd11375">
    <property type="entry name" value="Peptidase_M54"/>
    <property type="match status" value="1"/>
</dbReference>
<evidence type="ECO:0000256" key="3">
    <source>
        <dbReference type="ARBA" id="ARBA00022670"/>
    </source>
</evidence>
<reference evidence="9" key="1">
    <citation type="journal article" date="2022" name="bioRxiv">
        <title>Sequencing and chromosome-scale assembly of the giantPleurodeles waltlgenome.</title>
        <authorList>
            <person name="Brown T."/>
            <person name="Elewa A."/>
            <person name="Iarovenko S."/>
            <person name="Subramanian E."/>
            <person name="Araus A.J."/>
            <person name="Petzold A."/>
            <person name="Susuki M."/>
            <person name="Suzuki K.-i.T."/>
            <person name="Hayashi T."/>
            <person name="Toyoda A."/>
            <person name="Oliveira C."/>
            <person name="Osipova E."/>
            <person name="Leigh N.D."/>
            <person name="Simon A."/>
            <person name="Yun M.H."/>
        </authorList>
    </citation>
    <scope>NUCLEOTIDE SEQUENCE</scope>
    <source>
        <strain evidence="9">20211129_DDA</strain>
        <tissue evidence="9">Liver</tissue>
    </source>
</reference>
<organism evidence="9 10">
    <name type="scientific">Pleurodeles waltl</name>
    <name type="common">Iberian ribbed newt</name>
    <dbReference type="NCBI Taxonomy" id="8319"/>
    <lineage>
        <taxon>Eukaryota</taxon>
        <taxon>Metazoa</taxon>
        <taxon>Chordata</taxon>
        <taxon>Craniata</taxon>
        <taxon>Vertebrata</taxon>
        <taxon>Euteleostomi</taxon>
        <taxon>Amphibia</taxon>
        <taxon>Batrachia</taxon>
        <taxon>Caudata</taxon>
        <taxon>Salamandroidea</taxon>
        <taxon>Salamandridae</taxon>
        <taxon>Pleurodelinae</taxon>
        <taxon>Pleurodeles</taxon>
    </lineage>
</organism>
<dbReference type="PANTHER" id="PTHR32205">
    <property type="entry name" value="ARCHAEMETZINCIN-2-RELATED"/>
    <property type="match status" value="1"/>
</dbReference>
<keyword evidence="6" id="KW-0862">Zinc</keyword>
<dbReference type="PANTHER" id="PTHR32205:SF4">
    <property type="entry name" value="ARCHAEMETZINCIN-1"/>
    <property type="match status" value="1"/>
</dbReference>
<evidence type="ECO:0008006" key="11">
    <source>
        <dbReference type="Google" id="ProtNLM"/>
    </source>
</evidence>
<proteinExistence type="inferred from homology"/>
<dbReference type="AlphaFoldDB" id="A0AAV7LXX4"/>
<protein>
    <recommendedName>
        <fullName evidence="11">Archaemetzincin-1</fullName>
    </recommendedName>
</protein>
<comment type="cofactor">
    <cofactor evidence="1">
        <name>Zn(2+)</name>
        <dbReference type="ChEBI" id="CHEBI:29105"/>
    </cofactor>
</comment>
<dbReference type="InterPro" id="IPR012962">
    <property type="entry name" value="Pept_M54_archaemetzincn"/>
</dbReference>
<evidence type="ECO:0000313" key="10">
    <source>
        <dbReference type="Proteomes" id="UP001066276"/>
    </source>
</evidence>
<dbReference type="GO" id="GO:0046872">
    <property type="term" value="F:metal ion binding"/>
    <property type="evidence" value="ECO:0007669"/>
    <property type="project" value="UniProtKB-KW"/>
</dbReference>
<comment type="caution">
    <text evidence="9">The sequence shown here is derived from an EMBL/GenBank/DDBJ whole genome shotgun (WGS) entry which is preliminary data.</text>
</comment>
<evidence type="ECO:0000256" key="6">
    <source>
        <dbReference type="ARBA" id="ARBA00022833"/>
    </source>
</evidence>
<keyword evidence="10" id="KW-1185">Reference proteome</keyword>
<keyword evidence="7" id="KW-0482">Metalloprotease</keyword>
<evidence type="ECO:0000256" key="5">
    <source>
        <dbReference type="ARBA" id="ARBA00022801"/>
    </source>
</evidence>
<keyword evidence="4" id="KW-0479">Metal-binding</keyword>
<dbReference type="GO" id="GO:0006508">
    <property type="term" value="P:proteolysis"/>
    <property type="evidence" value="ECO:0007669"/>
    <property type="project" value="UniProtKB-KW"/>
</dbReference>
<sequence length="501" mass="56495">MLQCRQSQEFSFGPRTLKDALISTNPALQELYVKAFSNAEKLFLSEAYNPQRTLFSTLQIRTAFDWLMSHPDAPQDFEAFYYSLLQKKKNPYRKHIYLQPIDLDEGEASISLLDSLRCCVESFFLGLCVKCLPSVPISSLNCHSRHNQGSGKTQIHTDSILAYLKRNKPVDALCILALTLTDLYPCETWSYTFSKSLLGQEVGVCSFARISDDFHQGVSETMNSPAELEEAHGIAVNGRDGTLTFGVAGLIQCCKVTCHEICFLIGLGTCRWLRCLMQGALSLDELVLRPQDLCPVCLRKLQYVLGFKLLERYKKLFAWTGTLLSAWAGQSSADHSISEDILPLSSDSGMCGENESELLTSLSEALTPDPCTPAPFFRHEIEHSEPLCSIEDMNNQQGTFVEVTDILKRHEDWLGRCISVLEREVPEEEVAALDRSVDSLARWDMFTGQLPILKKELQLSKDKTGFRRTLGDRFSSLRRRLSSRRLSKDGCSPPRWDLEES</sequence>
<keyword evidence="3" id="KW-0645">Protease</keyword>
<dbReference type="InterPro" id="IPR052009">
    <property type="entry name" value="Archaemetzincin"/>
</dbReference>
<dbReference type="InterPro" id="IPR024079">
    <property type="entry name" value="MetalloPept_cat_dom_sf"/>
</dbReference>
<dbReference type="GO" id="GO:0008237">
    <property type="term" value="F:metallopeptidase activity"/>
    <property type="evidence" value="ECO:0007669"/>
    <property type="project" value="UniProtKB-KW"/>
</dbReference>
<accession>A0AAV7LXX4</accession>
<evidence type="ECO:0000313" key="9">
    <source>
        <dbReference type="EMBL" id="KAJ1096396.1"/>
    </source>
</evidence>
<comment type="similarity">
    <text evidence="2">Belongs to the peptidase M54 family.</text>
</comment>
<evidence type="ECO:0000256" key="7">
    <source>
        <dbReference type="ARBA" id="ARBA00023049"/>
    </source>
</evidence>
<evidence type="ECO:0000256" key="2">
    <source>
        <dbReference type="ARBA" id="ARBA00006954"/>
    </source>
</evidence>
<name>A0AAV7LXX4_PLEWA</name>
<dbReference type="Proteomes" id="UP001066276">
    <property type="component" value="Chromosome 10"/>
</dbReference>
<evidence type="ECO:0000256" key="1">
    <source>
        <dbReference type="ARBA" id="ARBA00001947"/>
    </source>
</evidence>
<comment type="function">
    <text evidence="8">Probable zinc metalloprotease.</text>
</comment>
<evidence type="ECO:0000256" key="4">
    <source>
        <dbReference type="ARBA" id="ARBA00022723"/>
    </source>
</evidence>
<keyword evidence="5" id="KW-0378">Hydrolase</keyword>